<dbReference type="AlphaFoldDB" id="A0A9X6VE80"/>
<gene>
    <name evidence="1" type="ORF">CN398_05520</name>
</gene>
<evidence type="ECO:0000313" key="1">
    <source>
        <dbReference type="EMBL" id="PFB09094.1"/>
    </source>
</evidence>
<proteinExistence type="predicted"/>
<comment type="caution">
    <text evidence="1">The sequence shown here is derived from an EMBL/GenBank/DDBJ whole genome shotgun (WGS) entry which is preliminary data.</text>
</comment>
<evidence type="ECO:0000313" key="2">
    <source>
        <dbReference type="Proteomes" id="UP000220397"/>
    </source>
</evidence>
<accession>A0A9X6VE80</accession>
<protein>
    <submittedName>
        <fullName evidence="1">Uncharacterized protein</fullName>
    </submittedName>
</protein>
<organism evidence="1 2">
    <name type="scientific">Bacillus thuringiensis</name>
    <dbReference type="NCBI Taxonomy" id="1428"/>
    <lineage>
        <taxon>Bacteria</taxon>
        <taxon>Bacillati</taxon>
        <taxon>Bacillota</taxon>
        <taxon>Bacilli</taxon>
        <taxon>Bacillales</taxon>
        <taxon>Bacillaceae</taxon>
        <taxon>Bacillus</taxon>
        <taxon>Bacillus cereus group</taxon>
    </lineage>
</organism>
<name>A0A9X6VE80_BACTU</name>
<sequence length="94" mass="11179">MKEGVNMSGLICLHVKGDEYAATYFEKRYEEQEFYERMKKDSVESEQLNIEGLYVEVTIKRFGAVDDKFLDFIRGSFIDYDEAKTEKFFIVYDK</sequence>
<dbReference type="EMBL" id="NTUS01000013">
    <property type="protein sequence ID" value="PFB09094.1"/>
    <property type="molecule type" value="Genomic_DNA"/>
</dbReference>
<dbReference type="Proteomes" id="UP000220397">
    <property type="component" value="Unassembled WGS sequence"/>
</dbReference>
<reference evidence="1 2" key="1">
    <citation type="submission" date="2017-09" db="EMBL/GenBank/DDBJ databases">
        <title>Large-scale bioinformatics analysis of Bacillus genomes uncovers conserved roles of natural products in bacterial physiology.</title>
        <authorList>
            <consortium name="Agbiome Team Llc"/>
            <person name="Bleich R.M."/>
            <person name="Kirk G.J."/>
            <person name="Santa Maria K.C."/>
            <person name="Allen S.E."/>
            <person name="Farag S."/>
            <person name="Shank E.A."/>
            <person name="Bowers A."/>
        </authorList>
    </citation>
    <scope>NUCLEOTIDE SEQUENCE [LARGE SCALE GENOMIC DNA]</scope>
    <source>
        <strain evidence="1 2">AFS015413</strain>
    </source>
</reference>